<dbReference type="Pfam" id="PF00536">
    <property type="entry name" value="SAM_1"/>
    <property type="match status" value="1"/>
</dbReference>
<dbReference type="InterPro" id="IPR000626">
    <property type="entry name" value="Ubiquitin-like_dom"/>
</dbReference>
<proteinExistence type="inferred from homology"/>
<dbReference type="Pfam" id="PF00071">
    <property type="entry name" value="Ras"/>
    <property type="match status" value="1"/>
</dbReference>
<dbReference type="InterPro" id="IPR036465">
    <property type="entry name" value="vWFA_dom_sf"/>
</dbReference>
<feature type="domain" description="VWFA" evidence="18">
    <location>
        <begin position="194"/>
        <end position="335"/>
    </location>
</feature>
<feature type="compositionally biased region" description="Low complexity" evidence="14">
    <location>
        <begin position="1546"/>
        <end position="1568"/>
    </location>
</feature>
<feature type="compositionally biased region" description="Acidic residues" evidence="14">
    <location>
        <begin position="861"/>
        <end position="927"/>
    </location>
</feature>
<dbReference type="PRINTS" id="PR00380">
    <property type="entry name" value="KINESINHEAVY"/>
</dbReference>
<dbReference type="PROSITE" id="PS50053">
    <property type="entry name" value="UBIQUITIN_2"/>
    <property type="match status" value="1"/>
</dbReference>
<gene>
    <name evidence="19" type="primary">kif6</name>
    <name evidence="19" type="ORF">PPL_01535</name>
</gene>
<dbReference type="GO" id="GO:0008017">
    <property type="term" value="F:microtubule binding"/>
    <property type="evidence" value="ECO:0007669"/>
    <property type="project" value="InterPro"/>
</dbReference>
<feature type="region of interest" description="Disordered" evidence="14">
    <location>
        <begin position="981"/>
        <end position="1011"/>
    </location>
</feature>
<dbReference type="SUPFAM" id="SSF53300">
    <property type="entry name" value="vWA-like"/>
    <property type="match status" value="1"/>
</dbReference>
<feature type="compositionally biased region" description="Low complexity" evidence="14">
    <location>
        <begin position="759"/>
        <end position="776"/>
    </location>
</feature>
<evidence type="ECO:0000256" key="7">
    <source>
        <dbReference type="ARBA" id="ARBA00022729"/>
    </source>
</evidence>
<comment type="subcellular location">
    <subcellularLocation>
        <location evidence="1">Cytoplasm</location>
        <location evidence="1">Cytoskeleton</location>
    </subcellularLocation>
    <subcellularLocation>
        <location evidence="2">Secreted</location>
    </subcellularLocation>
</comment>
<keyword evidence="8 13" id="KW-0547">Nucleotide-binding</keyword>
<keyword evidence="20" id="KW-1185">Reference proteome</keyword>
<evidence type="ECO:0000256" key="2">
    <source>
        <dbReference type="ARBA" id="ARBA00004613"/>
    </source>
</evidence>
<dbReference type="InterPro" id="IPR001752">
    <property type="entry name" value="Kinesin_motor_dom"/>
</dbReference>
<dbReference type="Pfam" id="PF00225">
    <property type="entry name" value="Kinesin"/>
    <property type="match status" value="1"/>
</dbReference>
<dbReference type="InterPro" id="IPR056861">
    <property type="entry name" value="HMCN1-like_VWA"/>
</dbReference>
<keyword evidence="11" id="KW-0206">Cytoskeleton</keyword>
<feature type="compositionally biased region" description="Low complexity" evidence="14">
    <location>
        <begin position="423"/>
        <end position="441"/>
    </location>
</feature>
<dbReference type="GO" id="GO:0005524">
    <property type="term" value="F:ATP binding"/>
    <property type="evidence" value="ECO:0007669"/>
    <property type="project" value="UniProtKB-UniRule"/>
</dbReference>
<dbReference type="Pfam" id="PF00240">
    <property type="entry name" value="ubiquitin"/>
    <property type="match status" value="1"/>
</dbReference>
<dbReference type="Gene3D" id="3.10.20.90">
    <property type="entry name" value="Phosphatidylinositol 3-kinase Catalytic Subunit, Chain A, domain 1"/>
    <property type="match status" value="1"/>
</dbReference>
<dbReference type="InterPro" id="IPR029071">
    <property type="entry name" value="Ubiquitin-like_domsf"/>
</dbReference>
<evidence type="ECO:0000256" key="14">
    <source>
        <dbReference type="SAM" id="MobiDB-lite"/>
    </source>
</evidence>
<feature type="region of interest" description="Disordered" evidence="14">
    <location>
        <begin position="1546"/>
        <end position="1594"/>
    </location>
</feature>
<keyword evidence="6" id="KW-0493">Microtubule</keyword>
<dbReference type="InterPro" id="IPR001806">
    <property type="entry name" value="Small_GTPase"/>
</dbReference>
<dbReference type="Proteomes" id="UP000001396">
    <property type="component" value="Unassembled WGS sequence"/>
</dbReference>
<feature type="domain" description="Kinesin motor" evidence="16">
    <location>
        <begin position="1022"/>
        <end position="1343"/>
    </location>
</feature>
<feature type="region of interest" description="Disordered" evidence="14">
    <location>
        <begin position="466"/>
        <end position="502"/>
    </location>
</feature>
<keyword evidence="5" id="KW-0964">Secreted</keyword>
<evidence type="ECO:0000256" key="12">
    <source>
        <dbReference type="ARBA" id="ARBA00061030"/>
    </source>
</evidence>
<dbReference type="CDD" id="cd01367">
    <property type="entry name" value="KISc_KIF2_like"/>
    <property type="match status" value="1"/>
</dbReference>
<dbReference type="Gene3D" id="3.40.50.300">
    <property type="entry name" value="P-loop containing nucleotide triphosphate hydrolases"/>
    <property type="match status" value="1"/>
</dbReference>
<dbReference type="GO" id="GO:0007018">
    <property type="term" value="P:microtubule-based movement"/>
    <property type="evidence" value="ECO:0007669"/>
    <property type="project" value="InterPro"/>
</dbReference>
<evidence type="ECO:0000256" key="8">
    <source>
        <dbReference type="ARBA" id="ARBA00022741"/>
    </source>
</evidence>
<dbReference type="Pfam" id="PF25106">
    <property type="entry name" value="VWA_4"/>
    <property type="match status" value="1"/>
</dbReference>
<dbReference type="GO" id="GO:0007019">
    <property type="term" value="P:microtubule depolymerization"/>
    <property type="evidence" value="ECO:0007669"/>
    <property type="project" value="TreeGrafter"/>
</dbReference>
<keyword evidence="9 13" id="KW-0067">ATP-binding</keyword>
<dbReference type="RefSeq" id="XP_020436659.1">
    <property type="nucleotide sequence ID" value="XM_020572542.1"/>
</dbReference>
<dbReference type="SMART" id="SM00129">
    <property type="entry name" value="KISc"/>
    <property type="match status" value="1"/>
</dbReference>
<dbReference type="CDD" id="cd00198">
    <property type="entry name" value="vWFA"/>
    <property type="match status" value="1"/>
</dbReference>
<dbReference type="SUPFAM" id="SSF52540">
    <property type="entry name" value="P-loop containing nucleoside triphosphate hydrolases"/>
    <property type="match status" value="2"/>
</dbReference>
<evidence type="ECO:0000259" key="17">
    <source>
        <dbReference type="PROSITE" id="PS50105"/>
    </source>
</evidence>
<evidence type="ECO:0000256" key="6">
    <source>
        <dbReference type="ARBA" id="ARBA00022701"/>
    </source>
</evidence>
<accession>D3AZS2</accession>
<reference evidence="19 20" key="1">
    <citation type="journal article" date="2011" name="Genome Res.">
        <title>Phylogeny-wide analysis of social amoeba genomes highlights ancient origins for complex intercellular communication.</title>
        <authorList>
            <person name="Heidel A.J."/>
            <person name="Lawal H.M."/>
            <person name="Felder M."/>
            <person name="Schilde C."/>
            <person name="Helps N.R."/>
            <person name="Tunggal B."/>
            <person name="Rivero F."/>
            <person name="John U."/>
            <person name="Schleicher M."/>
            <person name="Eichinger L."/>
            <person name="Platzer M."/>
            <person name="Noegel A.A."/>
            <person name="Schaap P."/>
            <person name="Gloeckner G."/>
        </authorList>
    </citation>
    <scope>NUCLEOTIDE SEQUENCE [LARGE SCALE GENOMIC DNA]</scope>
    <source>
        <strain evidence="20">ATCC 26659 / Pp 5 / PN500</strain>
    </source>
</reference>
<feature type="compositionally biased region" description="Polar residues" evidence="14">
    <location>
        <begin position="734"/>
        <end position="748"/>
    </location>
</feature>
<feature type="compositionally biased region" description="Low complexity" evidence="14">
    <location>
        <begin position="981"/>
        <end position="1004"/>
    </location>
</feature>
<keyword evidence="4" id="KW-0963">Cytoplasm</keyword>
<keyword evidence="10 13" id="KW-0505">Motor protein</keyword>
<dbReference type="InterPro" id="IPR027640">
    <property type="entry name" value="Kinesin-like_fam"/>
</dbReference>
<evidence type="ECO:0000259" key="16">
    <source>
        <dbReference type="PROSITE" id="PS50067"/>
    </source>
</evidence>
<sequence length="1594" mass="180980">MLILIKTPTITFSLDVQPTDDTEVIYSKVAERTEYKRFQFNLLFAGEPLSKGPISACGIKKETTVHMNVIKELKFTIIYEGEHQVSVPNNDGLTIQHLHTQIRNSLSSAVPAVLTHNIDVRKQGDTANINKYSVLHQTLQNLDTLELVLTEKPSKSKGFSSGSDNYETPAEDTQFDQDALLNSFLETSISSDVEIMFCFDTTGSMSSIIGKVREQVEQTVSRLMKDIPNIRIGIMGLGDYCDGTRVLTTLDLTQDVDKLVKFIKSVPSTSGGDAPEAYEWALRKAKDLTWSPHTSKAFVMIGDCEPHEPSHTDLNINWFEECDDLFDMGVKIYGVKALGSCVFYEEIAERTGGICINFNKFSLITEMFLAICYREASKEKFKQYQTEINKNGVSAEMTEILTDLNKENFTVIDSTKVEKEAETPTVEAETPAETTTTTTTTTTAVVEDPAPKKNVIIKQRGYPTKMRVKQACSPNGSSSRSATTGSLPVSTPPAIPDKVDPKFTYPDGTVSTTTLTDLFNTTSLVRKIVLPNGGVPKINIMGDTKIGKTTFTNQMNPLSEKVVFEERYFITHYQAERISAFVVCFDPNNINSYERVPNYINEIRRRAPDTPIFVICLKTDTVDPEKLKTMDMNKLKNIYRLSGAYYSSTLNSEKESQKLLKKLKMSDQEQLLRWLQIAQLEEFYPNFIKRKVTCESFLMFTMQDYGLVGVTSLDDRKKLFHLLQQLKRNGSGGASPTMSSPVMQQPTNVVAPPPQPSLVQQQQQQQQQQFVQQQQQIRAPVSSRQQQQQFDPVQQAKEMLRKREQAMNEQQISYNNNSNSRSSEFLMEFDVKKNSLNDFLDDDFIDPSTPPSSRKQQQNDYIDDEEVEEEEELYEEEPEFEYEEEEEEDEIYENEDDLGEVEDNILEPSDDEEYIEEENYEEEDDFIDQEYIPASESRVSYQNIIPQQQQPLFIAPQQQQQPTPLNSSRTIPTTNSVQQQFQNVQIQQQPQQQQQPVSTPSVTSNQQPKSGFYLDMSEYGQRIRVCVRKRPLNKKEIARNEKDILETSGKKELHVHEPKVKLDMTKYTDKHKFTFDEVFDENIDNYQVYLHTAYPLVDSIFHKGKATCFAYGQTGSGKTFTMIGNGDGLYALAARDIFHRLNTYFADQLQVYVSFFEIYGGKLFDLLHNRKKLECRENEAKNVVISGLGERYVSNAQELMNSVDEGNKIRSTGSTGVNADSSRSHAILQISLKNIKTTKLHGKFSFIDLAGSERGSDTYDNDKQTRKEGADINKSLLALKECIRALDQASKHTPFRQSTLTQVLKDSFIGNSRTVMIANVSPNNLSSEHTLNTLRYANRVKELGGSESQTKKVVQTYNIPEPLPPPDNILTKATSPVPTPDVSAVNNNNNNINNNNNNNMNDNNFDITPTPTIPQAVPKTKSQISTSAQHLQPIQQQQPVQQQQVQQIQQQQQPIQSAHQMLQNMNSTPKSLPKFDYVNHHRDHLDQLAGILKMELTTIAHFENRNMTNDTYLKTINTYLDQKQQLINNLRSIIQQQQQQQQLLQSQFQAPAPIQTPPQQQQQQQTPPSNIVPPSSSRERARSLIQPPKQISRS</sequence>
<keyword evidence="7" id="KW-0732">Signal</keyword>
<protein>
    <submittedName>
        <fullName evidence="19">SAM domain-containing protein</fullName>
    </submittedName>
</protein>
<dbReference type="InterPro" id="IPR027417">
    <property type="entry name" value="P-loop_NTPase"/>
</dbReference>
<dbReference type="EMBL" id="ADBJ01000008">
    <property type="protein sequence ID" value="EFA84546.1"/>
    <property type="molecule type" value="Genomic_DNA"/>
</dbReference>
<dbReference type="InterPro" id="IPR013761">
    <property type="entry name" value="SAM/pointed_sf"/>
</dbReference>
<comment type="caution">
    <text evidence="19">The sequence shown here is derived from an EMBL/GenBank/DDBJ whole genome shotgun (WGS) entry which is preliminary data.</text>
</comment>
<dbReference type="Gene3D" id="3.40.50.410">
    <property type="entry name" value="von Willebrand factor, type A domain"/>
    <property type="match status" value="1"/>
</dbReference>
<keyword evidence="3" id="KW-0813">Transport</keyword>
<dbReference type="PROSITE" id="PS50234">
    <property type="entry name" value="VWFA"/>
    <property type="match status" value="1"/>
</dbReference>
<dbReference type="SMART" id="SM00213">
    <property type="entry name" value="UBQ"/>
    <property type="match status" value="1"/>
</dbReference>
<evidence type="ECO:0000256" key="3">
    <source>
        <dbReference type="ARBA" id="ARBA00022448"/>
    </source>
</evidence>
<dbReference type="PROSITE" id="PS50105">
    <property type="entry name" value="SAM_DOMAIN"/>
    <property type="match status" value="1"/>
</dbReference>
<dbReference type="PANTHER" id="PTHR47971">
    <property type="entry name" value="KINESIN-RELATED PROTEIN 6"/>
    <property type="match status" value="1"/>
</dbReference>
<evidence type="ECO:0000259" key="15">
    <source>
        <dbReference type="PROSITE" id="PS50053"/>
    </source>
</evidence>
<dbReference type="PROSITE" id="PS50067">
    <property type="entry name" value="KINESIN_MOTOR_2"/>
    <property type="match status" value="1"/>
</dbReference>
<evidence type="ECO:0000256" key="11">
    <source>
        <dbReference type="ARBA" id="ARBA00023212"/>
    </source>
</evidence>
<dbReference type="GeneID" id="31357064"/>
<dbReference type="SUPFAM" id="SSF47769">
    <property type="entry name" value="SAM/Pointed domain"/>
    <property type="match status" value="1"/>
</dbReference>
<dbReference type="PANTHER" id="PTHR47971:SF8">
    <property type="entry name" value="KINESIN-LIKE PROTEIN"/>
    <property type="match status" value="1"/>
</dbReference>
<dbReference type="GO" id="GO:0003777">
    <property type="term" value="F:microtubule motor activity"/>
    <property type="evidence" value="ECO:0007669"/>
    <property type="project" value="InterPro"/>
</dbReference>
<dbReference type="GO" id="GO:0003924">
    <property type="term" value="F:GTPase activity"/>
    <property type="evidence" value="ECO:0007669"/>
    <property type="project" value="InterPro"/>
</dbReference>
<name>D3AZS2_HETP5</name>
<dbReference type="PROSITE" id="PS00411">
    <property type="entry name" value="KINESIN_MOTOR_1"/>
    <property type="match status" value="1"/>
</dbReference>
<evidence type="ECO:0000256" key="10">
    <source>
        <dbReference type="ARBA" id="ARBA00023175"/>
    </source>
</evidence>
<evidence type="ECO:0000256" key="5">
    <source>
        <dbReference type="ARBA" id="ARBA00022525"/>
    </source>
</evidence>
<dbReference type="InParanoid" id="D3AZS2"/>
<dbReference type="GO" id="GO:0005874">
    <property type="term" value="C:microtubule"/>
    <property type="evidence" value="ECO:0007669"/>
    <property type="project" value="UniProtKB-KW"/>
</dbReference>
<feature type="compositionally biased region" description="Low complexity" evidence="14">
    <location>
        <begin position="785"/>
        <end position="795"/>
    </location>
</feature>
<dbReference type="Gene3D" id="1.10.150.50">
    <property type="entry name" value="Transcription Factor, Ets-1"/>
    <property type="match status" value="1"/>
</dbReference>
<dbReference type="InterPro" id="IPR002035">
    <property type="entry name" value="VWF_A"/>
</dbReference>
<feature type="domain" description="Ubiquitin-like" evidence="15">
    <location>
        <begin position="1"/>
        <end position="69"/>
    </location>
</feature>
<comment type="similarity">
    <text evidence="12">Belongs to the TRAFAC class myosin-kinesin ATPase superfamily. Kinesin family. KIN-13 subfamily.</text>
</comment>
<feature type="binding site" evidence="13">
    <location>
        <begin position="1112"/>
        <end position="1119"/>
    </location>
    <ligand>
        <name>ATP</name>
        <dbReference type="ChEBI" id="CHEBI:30616"/>
    </ligand>
</feature>
<evidence type="ECO:0000313" key="20">
    <source>
        <dbReference type="Proteomes" id="UP000001396"/>
    </source>
</evidence>
<feature type="region of interest" description="Disordered" evidence="14">
    <location>
        <begin position="729"/>
        <end position="820"/>
    </location>
</feature>
<evidence type="ECO:0000256" key="13">
    <source>
        <dbReference type="PROSITE-ProRule" id="PRU00283"/>
    </source>
</evidence>
<organism evidence="19 20">
    <name type="scientific">Heterostelium pallidum (strain ATCC 26659 / Pp 5 / PN500)</name>
    <name type="common">Cellular slime mold</name>
    <name type="synonym">Polysphondylium pallidum</name>
    <dbReference type="NCBI Taxonomy" id="670386"/>
    <lineage>
        <taxon>Eukaryota</taxon>
        <taxon>Amoebozoa</taxon>
        <taxon>Evosea</taxon>
        <taxon>Eumycetozoa</taxon>
        <taxon>Dictyostelia</taxon>
        <taxon>Acytosteliales</taxon>
        <taxon>Acytosteliaceae</taxon>
        <taxon>Heterostelium</taxon>
    </lineage>
</organism>
<dbReference type="GO" id="GO:0005525">
    <property type="term" value="F:GTP binding"/>
    <property type="evidence" value="ECO:0007669"/>
    <property type="project" value="InterPro"/>
</dbReference>
<dbReference type="InterPro" id="IPR036961">
    <property type="entry name" value="Kinesin_motor_dom_sf"/>
</dbReference>
<evidence type="ECO:0000256" key="1">
    <source>
        <dbReference type="ARBA" id="ARBA00004245"/>
    </source>
</evidence>
<evidence type="ECO:0000256" key="9">
    <source>
        <dbReference type="ARBA" id="ARBA00022840"/>
    </source>
</evidence>
<dbReference type="STRING" id="670386.D3AZS2"/>
<feature type="compositionally biased region" description="Polar residues" evidence="14">
    <location>
        <begin position="472"/>
        <end position="489"/>
    </location>
</feature>
<dbReference type="SUPFAM" id="SSF54236">
    <property type="entry name" value="Ubiquitin-like"/>
    <property type="match status" value="1"/>
</dbReference>
<evidence type="ECO:0000256" key="4">
    <source>
        <dbReference type="ARBA" id="ARBA00022490"/>
    </source>
</evidence>
<dbReference type="FunFam" id="3.40.850.10:FF:000012">
    <property type="entry name" value="Kinesin-like protein"/>
    <property type="match status" value="1"/>
</dbReference>
<feature type="region of interest" description="Disordered" evidence="14">
    <location>
        <begin position="417"/>
        <end position="441"/>
    </location>
</feature>
<evidence type="ECO:0000313" key="19">
    <source>
        <dbReference type="EMBL" id="EFA84546.1"/>
    </source>
</evidence>
<dbReference type="InterPro" id="IPR001660">
    <property type="entry name" value="SAM"/>
</dbReference>
<evidence type="ECO:0000259" key="18">
    <source>
        <dbReference type="PROSITE" id="PS50234"/>
    </source>
</evidence>
<dbReference type="Gene3D" id="3.40.850.10">
    <property type="entry name" value="Kinesin motor domain"/>
    <property type="match status" value="1"/>
</dbReference>
<dbReference type="InterPro" id="IPR019821">
    <property type="entry name" value="Kinesin_motor_CS"/>
</dbReference>
<feature type="domain" description="SAM" evidence="17">
    <location>
        <begin position="666"/>
        <end position="729"/>
    </location>
</feature>
<feature type="region of interest" description="Disordered" evidence="14">
    <location>
        <begin position="840"/>
        <end position="927"/>
    </location>
</feature>